<dbReference type="Gene3D" id="3.20.20.80">
    <property type="entry name" value="Glycosidases"/>
    <property type="match status" value="1"/>
</dbReference>
<evidence type="ECO:0000313" key="2">
    <source>
        <dbReference type="Proteomes" id="UP000675781"/>
    </source>
</evidence>
<organism evidence="1 2">
    <name type="scientific">Actinospica durhamensis</name>
    <dbReference type="NCBI Taxonomy" id="1508375"/>
    <lineage>
        <taxon>Bacteria</taxon>
        <taxon>Bacillati</taxon>
        <taxon>Actinomycetota</taxon>
        <taxon>Actinomycetes</taxon>
        <taxon>Catenulisporales</taxon>
        <taxon>Actinospicaceae</taxon>
        <taxon>Actinospica</taxon>
    </lineage>
</organism>
<dbReference type="Proteomes" id="UP000675781">
    <property type="component" value="Unassembled WGS sequence"/>
</dbReference>
<protein>
    <submittedName>
        <fullName evidence="1">Uncharacterized protein</fullName>
    </submittedName>
</protein>
<evidence type="ECO:0000313" key="1">
    <source>
        <dbReference type="EMBL" id="MBR7835426.1"/>
    </source>
</evidence>
<comment type="caution">
    <text evidence="1">The sequence shown here is derived from an EMBL/GenBank/DDBJ whole genome shotgun (WGS) entry which is preliminary data.</text>
</comment>
<accession>A0A941EQB8</accession>
<reference evidence="1" key="1">
    <citation type="submission" date="2021-04" db="EMBL/GenBank/DDBJ databases">
        <title>Genome based classification of Actinospica acidithermotolerans sp. nov., an actinobacterium isolated from an Indonesian hot spring.</title>
        <authorList>
            <person name="Kusuma A.B."/>
            <person name="Putra K.E."/>
            <person name="Nafisah S."/>
            <person name="Loh J."/>
            <person name="Nouioui I."/>
            <person name="Goodfellow M."/>
        </authorList>
    </citation>
    <scope>NUCLEOTIDE SEQUENCE</scope>
    <source>
        <strain evidence="1">CSCA 57</strain>
    </source>
</reference>
<dbReference type="RefSeq" id="WP_212529920.1">
    <property type="nucleotide sequence ID" value="NZ_JAGSOG010000095.1"/>
</dbReference>
<name>A0A941EQB8_9ACTN</name>
<proteinExistence type="predicted"/>
<dbReference type="EMBL" id="JAGSOG010000095">
    <property type="protein sequence ID" value="MBR7835426.1"/>
    <property type="molecule type" value="Genomic_DNA"/>
</dbReference>
<gene>
    <name evidence="1" type="ORF">KDL01_19280</name>
</gene>
<sequence length="243" mass="25864">MAGYDTAGTVQSVGPGALSEFGENPNFWIRYLSPSPAADVVNGSASGAVNECIGVWNYSTSHTLGIISAPTQSHLSSSSAQGVADAQQYMASLAYIYTNVSSLQYPTNNTLWCWLDQEASTSLSSGYWTGWATHIYNYAAQTYSALYCDPDAAPPNCTVIDNYNGTTSICNAVWSSEPEYTSSCSGGLASPPAWAAESCSSVPTRLWQYDEQGVCGYSADVDLNVGAPGYNYASYCFYLSAKP</sequence>
<dbReference type="AlphaFoldDB" id="A0A941EQB8"/>
<keyword evidence="2" id="KW-1185">Reference proteome</keyword>